<dbReference type="Proteomes" id="UP000249165">
    <property type="component" value="Unassembled WGS sequence"/>
</dbReference>
<feature type="region of interest" description="Disordered" evidence="1">
    <location>
        <begin position="410"/>
        <end position="450"/>
    </location>
</feature>
<dbReference type="Gene3D" id="3.40.50.410">
    <property type="entry name" value="von Willebrand factor, type A domain"/>
    <property type="match status" value="1"/>
</dbReference>
<dbReference type="PANTHER" id="PTHR41248:SF1">
    <property type="entry name" value="NORD PROTEIN"/>
    <property type="match status" value="1"/>
</dbReference>
<comment type="caution">
    <text evidence="3">The sequence shown here is derived from an EMBL/GenBank/DDBJ whole genome shotgun (WGS) entry which is preliminary data.</text>
</comment>
<dbReference type="InterPro" id="IPR036465">
    <property type="entry name" value="vWFA_dom_sf"/>
</dbReference>
<dbReference type="EMBL" id="QLMG01000044">
    <property type="protein sequence ID" value="RAK12334.1"/>
    <property type="molecule type" value="Genomic_DNA"/>
</dbReference>
<reference evidence="3 4" key="1">
    <citation type="submission" date="2018-06" db="EMBL/GenBank/DDBJ databases">
        <title>Genomic Encyclopedia of Archaeal and Bacterial Type Strains, Phase II (KMG-II): from individual species to whole genera.</title>
        <authorList>
            <person name="Goeker M."/>
        </authorList>
    </citation>
    <scope>NUCLEOTIDE SEQUENCE [LARGE SCALE GENOMIC DNA]</scope>
    <source>
        <strain evidence="3 4">DSM 22011</strain>
    </source>
</reference>
<accession>A0A327XUF5</accession>
<evidence type="ECO:0000256" key="1">
    <source>
        <dbReference type="SAM" id="MobiDB-lite"/>
    </source>
</evidence>
<organism evidence="3 4">
    <name type="scientific">Salipiger aestuarii</name>
    <dbReference type="NCBI Taxonomy" id="568098"/>
    <lineage>
        <taxon>Bacteria</taxon>
        <taxon>Pseudomonadati</taxon>
        <taxon>Pseudomonadota</taxon>
        <taxon>Alphaproteobacteria</taxon>
        <taxon>Rhodobacterales</taxon>
        <taxon>Roseobacteraceae</taxon>
        <taxon>Salipiger</taxon>
    </lineage>
</organism>
<evidence type="ECO:0000313" key="3">
    <source>
        <dbReference type="EMBL" id="RAK12334.1"/>
    </source>
</evidence>
<feature type="domain" description="VWFA" evidence="2">
    <location>
        <begin position="553"/>
        <end position="735"/>
    </location>
</feature>
<dbReference type="SMART" id="SM00327">
    <property type="entry name" value="VWA"/>
    <property type="match status" value="1"/>
</dbReference>
<dbReference type="SUPFAM" id="SSF53300">
    <property type="entry name" value="vWA-like"/>
    <property type="match status" value="1"/>
</dbReference>
<dbReference type="PANTHER" id="PTHR41248">
    <property type="entry name" value="NORD PROTEIN"/>
    <property type="match status" value="1"/>
</dbReference>
<sequence>MVDLAVKASWPDATLAAFPGESLGAFSAAHARLAGAGYGGEVPRVFATTARQVAERLGPQVALSLGTVTSRVAIKTRPRIAAIYLSTAASMSRDMDESTFLNWQAMMLGLLATAPESVLPLLERMDMLTGRLAPQALSAWIDTGLRLAGRDAARRLAYFRLELPEAQRLLERHAGDETFQSLERGLEAFHTALWGRNVPLREALPDPSGRAIGRASFAAGVVQLPPSLPGHGGNERLLYRAALAHIGAHFAYGGPCFEIGQLKPMQIAVVSLIEDARVETLALRDMPGLRRLWAPFHNAEPGGVATAPSLFTRLARALFDPDFPPEHGWVAKGVDLFNAHRERLADPAISRHIGNLLGNDLGQTRVQFNAKGYVVQPVYRDDNLGLWAFPDAMHQPPAEQIEMPVETRDLGKTDQGGATDHSPQPPADDPPDEAIAIAPSEPTDGARVTQLSEYDYAARIERPDWVTVNRYDPGPGDPRFWDKLTQRHAALVKRTETLVRQANVGRRKRLKRQSEGETLDLDAAISSAIAHRGGQTPDHRVYQGISAPVRSIAVHLLLDTSLSTGAETGAGSVLDLERDAAAILAQAMEQLGDPLAITAFSSCGREDVRTVLVKGFDEPVGMATGMALSGLKPAWSTRIGAGIRLAGRTLDPVPTHRKLVLILTDGEPSDIDVPDPDYLVADAKRAVQSLTVRGIDCFCIALGSPDRQRHSEIFGQNHVQTFENIRALPEKLTEIFFRLSK</sequence>
<evidence type="ECO:0000313" key="4">
    <source>
        <dbReference type="Proteomes" id="UP000249165"/>
    </source>
</evidence>
<dbReference type="PROSITE" id="PS50234">
    <property type="entry name" value="VWFA"/>
    <property type="match status" value="1"/>
</dbReference>
<protein>
    <recommendedName>
        <fullName evidence="2">VWFA domain-containing protein</fullName>
    </recommendedName>
</protein>
<gene>
    <name evidence="3" type="ORF">ATI53_10443</name>
</gene>
<feature type="compositionally biased region" description="Low complexity" evidence="1">
    <location>
        <begin position="433"/>
        <end position="442"/>
    </location>
</feature>
<keyword evidence="4" id="KW-1185">Reference proteome</keyword>
<name>A0A327XUF5_9RHOB</name>
<proteinExistence type="predicted"/>
<dbReference type="InterPro" id="IPR051928">
    <property type="entry name" value="NorD/CobT"/>
</dbReference>
<evidence type="ECO:0000259" key="2">
    <source>
        <dbReference type="PROSITE" id="PS50234"/>
    </source>
</evidence>
<dbReference type="AlphaFoldDB" id="A0A327XUF5"/>
<dbReference type="InterPro" id="IPR002035">
    <property type="entry name" value="VWF_A"/>
</dbReference>